<feature type="transmembrane region" description="Helical" evidence="2">
    <location>
        <begin position="236"/>
        <end position="253"/>
    </location>
</feature>
<gene>
    <name evidence="4" type="ORF">F5050DRAFT_1716036</name>
</gene>
<reference evidence="4" key="1">
    <citation type="submission" date="2022-08" db="EMBL/GenBank/DDBJ databases">
        <authorList>
            <consortium name="DOE Joint Genome Institute"/>
            <person name="Min B."/>
            <person name="Riley R."/>
            <person name="Sierra-Patev S."/>
            <person name="Naranjo-Ortiz M."/>
            <person name="Looney B."/>
            <person name="Konkel Z."/>
            <person name="Slot J.C."/>
            <person name="Sakamoto Y."/>
            <person name="Steenwyk J.L."/>
            <person name="Rokas A."/>
            <person name="Carro J."/>
            <person name="Camarero S."/>
            <person name="Ferreira P."/>
            <person name="Molpeceres G."/>
            <person name="Ruiz-Duenas F.J."/>
            <person name="Serrano A."/>
            <person name="Henrissat B."/>
            <person name="Drula E."/>
            <person name="Hughes K.W."/>
            <person name="Mata J.L."/>
            <person name="Ishikawa N.K."/>
            <person name="Vargas-Isla R."/>
            <person name="Ushijima S."/>
            <person name="Smith C.A."/>
            <person name="Ahrendt S."/>
            <person name="Andreopoulos W."/>
            <person name="He G."/>
            <person name="Labutti K."/>
            <person name="Lipzen A."/>
            <person name="Ng V."/>
            <person name="Sandor L."/>
            <person name="Barry K."/>
            <person name="Martinez A.T."/>
            <person name="Xiao Y."/>
            <person name="Gibbons J.G."/>
            <person name="Terashima K."/>
            <person name="Hibbett D.S."/>
            <person name="Grigoriev I.V."/>
        </authorList>
    </citation>
    <scope>NUCLEOTIDE SEQUENCE</scope>
    <source>
        <strain evidence="4">TFB10827</strain>
    </source>
</reference>
<name>A0ABQ8PZB4_9AGAR</name>
<evidence type="ECO:0000256" key="3">
    <source>
        <dbReference type="SAM" id="SignalP"/>
    </source>
</evidence>
<feature type="region of interest" description="Disordered" evidence="1">
    <location>
        <begin position="63"/>
        <end position="84"/>
    </location>
</feature>
<organism evidence="4 5">
    <name type="scientific">Lentinula boryana</name>
    <dbReference type="NCBI Taxonomy" id="40481"/>
    <lineage>
        <taxon>Eukaryota</taxon>
        <taxon>Fungi</taxon>
        <taxon>Dikarya</taxon>
        <taxon>Basidiomycota</taxon>
        <taxon>Agaricomycotina</taxon>
        <taxon>Agaricomycetes</taxon>
        <taxon>Agaricomycetidae</taxon>
        <taxon>Agaricales</taxon>
        <taxon>Marasmiineae</taxon>
        <taxon>Omphalotaceae</taxon>
        <taxon>Lentinula</taxon>
    </lineage>
</organism>
<dbReference type="EMBL" id="MU791015">
    <property type="protein sequence ID" value="KAJ3991503.1"/>
    <property type="molecule type" value="Genomic_DNA"/>
</dbReference>
<feature type="chain" id="PRO_5045358496" evidence="3">
    <location>
        <begin position="25"/>
        <end position="465"/>
    </location>
</feature>
<protein>
    <submittedName>
        <fullName evidence="4">Uncharacterized protein</fullName>
    </submittedName>
</protein>
<keyword evidence="2" id="KW-0472">Membrane</keyword>
<keyword evidence="5" id="KW-1185">Reference proteome</keyword>
<feature type="compositionally biased region" description="Polar residues" evidence="1">
    <location>
        <begin position="63"/>
        <end position="78"/>
    </location>
</feature>
<comment type="caution">
    <text evidence="4">The sequence shown here is derived from an EMBL/GenBank/DDBJ whole genome shotgun (WGS) entry which is preliminary data.</text>
</comment>
<feature type="signal peptide" evidence="3">
    <location>
        <begin position="1"/>
        <end position="24"/>
    </location>
</feature>
<dbReference type="Proteomes" id="UP001163828">
    <property type="component" value="Unassembled WGS sequence"/>
</dbReference>
<evidence type="ECO:0000313" key="5">
    <source>
        <dbReference type="Proteomes" id="UP001163828"/>
    </source>
</evidence>
<sequence>MHTPITKLSFILLLGVVSLSCISGLPSSTTRSVTILLPTHARRAESIPHAVVTFTGTSSQKSLEISSEGSSPVSFNGPPSSPGSKEPVIEAVQVILDQVAWRLSGSNRCPAIGVSKWEGIPAKSAVHGKQYYTFTLTVTLYDPVLPFKPGVYKGRISAPELDQNYKDYKHLAVNGRLVGKDVNVNVAYGQAQQNKKPVETDHDGANAQIMKYDDWDTRVKRGKKLEYIMSVYLRKLRFFLYIVTALGSFESLLVKGRKRKRFAHFLILSYLLSIRNTTFFFAHASTPTQFLDCMSRPRFHFDLCRIGYSSSMQIPEVRHRLVPRKRPSISKYIQHIDVFFQGKPYRWQTPDEIERAKTIIETMVRAAWEQMNIEPVWSRDRRRVEKVLMPSFEYDGFPGDWTFNMMLTVKLKGPKVCKGECTLAAKQRSGKPGLYDLTIRNDREETIYSSGQFQVKVVSESRRRG</sequence>
<proteinExistence type="predicted"/>
<evidence type="ECO:0000256" key="2">
    <source>
        <dbReference type="SAM" id="Phobius"/>
    </source>
</evidence>
<accession>A0ABQ8PZB4</accession>
<keyword evidence="2" id="KW-1133">Transmembrane helix</keyword>
<keyword evidence="2" id="KW-0812">Transmembrane</keyword>
<evidence type="ECO:0000313" key="4">
    <source>
        <dbReference type="EMBL" id="KAJ3991503.1"/>
    </source>
</evidence>
<keyword evidence="3" id="KW-0732">Signal</keyword>
<evidence type="ECO:0000256" key="1">
    <source>
        <dbReference type="SAM" id="MobiDB-lite"/>
    </source>
</evidence>
<feature type="transmembrane region" description="Helical" evidence="2">
    <location>
        <begin position="265"/>
        <end position="284"/>
    </location>
</feature>
<dbReference type="PROSITE" id="PS51257">
    <property type="entry name" value="PROKAR_LIPOPROTEIN"/>
    <property type="match status" value="1"/>
</dbReference>